<feature type="chain" id="PRO_5043545535" evidence="2">
    <location>
        <begin position="23"/>
        <end position="383"/>
    </location>
</feature>
<feature type="compositionally biased region" description="Polar residues" evidence="1">
    <location>
        <begin position="195"/>
        <end position="210"/>
    </location>
</feature>
<proteinExistence type="predicted"/>
<accession>A0A182JFX3</accession>
<feature type="compositionally biased region" description="Low complexity" evidence="1">
    <location>
        <begin position="141"/>
        <end position="173"/>
    </location>
</feature>
<protein>
    <submittedName>
        <fullName evidence="3">Uncharacterized protein</fullName>
    </submittedName>
</protein>
<dbReference type="EnsemblMetazoa" id="AATE017329-RA">
    <property type="protein sequence ID" value="AATE017329-PA.1"/>
    <property type="gene ID" value="AATE017329"/>
</dbReference>
<sequence>MKCVVFLYALATVAILVPGGLCDERAEEQALRRNRRTVQFLVNHFVQFLGLSGAGAGGGTKKVEPKQDNVFTLPLTNVFKASAGKFSGFSGGKPKPAPSNREPTLQHDLPTWIEDRKGSNAYSEAFEADSLEPTRVSLFSTTQEPAPETTTATTTTTTTTTEAPMTTTPESAPIAPTDGPEEQEQPEATTVLPEPSTSQPEQAENTSSPQGAEDQPLGESDGASNTEPSAIDPAAVNTLSDTRIDVRNGFRDDSFQPTPIPLVSYQHYVHPGPVVWPGTGFQANFPAQQYFGNNVFFPAQGQFPLASPFQLQPAQHSQGYPSNQPAYDNQLYYPTAAAAPAKSHSRVKLHDNPYDLVTYHDDTEPAASTYQMQTFGNYRARRY</sequence>
<evidence type="ECO:0000256" key="2">
    <source>
        <dbReference type="SAM" id="SignalP"/>
    </source>
</evidence>
<evidence type="ECO:0000256" key="1">
    <source>
        <dbReference type="SAM" id="MobiDB-lite"/>
    </source>
</evidence>
<feature type="region of interest" description="Disordered" evidence="1">
    <location>
        <begin position="140"/>
        <end position="238"/>
    </location>
</feature>
<dbReference type="STRING" id="41427.A0A182JFX3"/>
<feature type="signal peptide" evidence="2">
    <location>
        <begin position="1"/>
        <end position="22"/>
    </location>
</feature>
<organism evidence="3">
    <name type="scientific">Anopheles atroparvus</name>
    <name type="common">European mosquito</name>
    <dbReference type="NCBI Taxonomy" id="41427"/>
    <lineage>
        <taxon>Eukaryota</taxon>
        <taxon>Metazoa</taxon>
        <taxon>Ecdysozoa</taxon>
        <taxon>Arthropoda</taxon>
        <taxon>Hexapoda</taxon>
        <taxon>Insecta</taxon>
        <taxon>Pterygota</taxon>
        <taxon>Neoptera</taxon>
        <taxon>Endopterygota</taxon>
        <taxon>Diptera</taxon>
        <taxon>Nematocera</taxon>
        <taxon>Culicoidea</taxon>
        <taxon>Culicidae</taxon>
        <taxon>Anophelinae</taxon>
        <taxon>Anopheles</taxon>
    </lineage>
</organism>
<evidence type="ECO:0000313" key="3">
    <source>
        <dbReference type="EnsemblMetazoa" id="AATE017329-PA.1"/>
    </source>
</evidence>
<reference evidence="3" key="1">
    <citation type="submission" date="2022-08" db="UniProtKB">
        <authorList>
            <consortium name="EnsemblMetazoa"/>
        </authorList>
    </citation>
    <scope>IDENTIFICATION</scope>
    <source>
        <strain evidence="3">EBRO</strain>
    </source>
</reference>
<feature type="region of interest" description="Disordered" evidence="1">
    <location>
        <begin position="87"/>
        <end position="106"/>
    </location>
</feature>
<keyword evidence="2" id="KW-0732">Signal</keyword>
<name>A0A182JFX3_ANOAO</name>
<dbReference type="VEuPathDB" id="VectorBase:AATE017329"/>
<dbReference type="AlphaFoldDB" id="A0A182JFX3"/>